<dbReference type="GO" id="GO:0006310">
    <property type="term" value="P:DNA recombination"/>
    <property type="evidence" value="ECO:0007669"/>
    <property type="project" value="UniProtKB-KW"/>
</dbReference>
<accession>A0A246JZF5</accession>
<dbReference type="GO" id="GO:0003677">
    <property type="term" value="F:DNA binding"/>
    <property type="evidence" value="ECO:0007669"/>
    <property type="project" value="InterPro"/>
</dbReference>
<evidence type="ECO:0000259" key="2">
    <source>
        <dbReference type="PROSITE" id="PS51898"/>
    </source>
</evidence>
<evidence type="ECO:0000313" key="4">
    <source>
        <dbReference type="Proteomes" id="UP000197097"/>
    </source>
</evidence>
<dbReference type="PROSITE" id="PS51898">
    <property type="entry name" value="TYR_RECOMBINASE"/>
    <property type="match status" value="1"/>
</dbReference>
<dbReference type="OrthoDB" id="7465727at2"/>
<feature type="domain" description="Tyr recombinase" evidence="2">
    <location>
        <begin position="223"/>
        <end position="417"/>
    </location>
</feature>
<protein>
    <submittedName>
        <fullName evidence="3">Integrase</fullName>
    </submittedName>
</protein>
<evidence type="ECO:0000256" key="1">
    <source>
        <dbReference type="ARBA" id="ARBA00023172"/>
    </source>
</evidence>
<keyword evidence="1" id="KW-0233">DNA recombination</keyword>
<organism evidence="3 4">
    <name type="scientific">Sphingopyxis witflariensis</name>
    <dbReference type="NCBI Taxonomy" id="173675"/>
    <lineage>
        <taxon>Bacteria</taxon>
        <taxon>Pseudomonadati</taxon>
        <taxon>Pseudomonadota</taxon>
        <taxon>Alphaproteobacteria</taxon>
        <taxon>Sphingomonadales</taxon>
        <taxon>Sphingomonadaceae</taxon>
        <taxon>Sphingopyxis</taxon>
    </lineage>
</organism>
<dbReference type="RefSeq" id="WP_088472166.1">
    <property type="nucleotide sequence ID" value="NZ_NISJ01000003.1"/>
</dbReference>
<dbReference type="Gene3D" id="1.10.443.10">
    <property type="entry name" value="Intergrase catalytic core"/>
    <property type="match status" value="1"/>
</dbReference>
<evidence type="ECO:0000313" key="3">
    <source>
        <dbReference type="EMBL" id="OWQ98393.1"/>
    </source>
</evidence>
<reference evidence="3 4" key="1">
    <citation type="journal article" date="2002" name="Int. J. Syst. Evol. Microbiol.">
        <title>Sphingopyxis witflariensis sp. nov., isolated from activated sludge.</title>
        <authorList>
            <person name="Kampfer P."/>
            <person name="Witzenberger R."/>
            <person name="Denner E.B."/>
            <person name="Busse H.J."/>
            <person name="Neef A."/>
        </authorList>
    </citation>
    <scope>NUCLEOTIDE SEQUENCE [LARGE SCALE GENOMIC DNA]</scope>
    <source>
        <strain evidence="3 4">DSM 14551</strain>
    </source>
</reference>
<dbReference type="AlphaFoldDB" id="A0A246JZF5"/>
<comment type="caution">
    <text evidence="3">The sequence shown here is derived from an EMBL/GenBank/DDBJ whole genome shotgun (WGS) entry which is preliminary data.</text>
</comment>
<dbReference type="EMBL" id="NISJ01000003">
    <property type="protein sequence ID" value="OWQ98393.1"/>
    <property type="molecule type" value="Genomic_DNA"/>
</dbReference>
<dbReference type="InterPro" id="IPR013762">
    <property type="entry name" value="Integrase-like_cat_sf"/>
</dbReference>
<keyword evidence="4" id="KW-1185">Reference proteome</keyword>
<gene>
    <name evidence="3" type="ORF">CDQ91_07870</name>
</gene>
<dbReference type="Pfam" id="PF00589">
    <property type="entry name" value="Phage_integrase"/>
    <property type="match status" value="1"/>
</dbReference>
<dbReference type="Proteomes" id="UP000197097">
    <property type="component" value="Unassembled WGS sequence"/>
</dbReference>
<proteinExistence type="predicted"/>
<name>A0A246JZF5_9SPHN</name>
<dbReference type="SUPFAM" id="SSF56349">
    <property type="entry name" value="DNA breaking-rejoining enzymes"/>
    <property type="match status" value="1"/>
</dbReference>
<sequence>MTRRLTETAITSRSARKALEDGIYWRGIDPDVHIGYRKGKRGGRWLARWYVGDQKYSQAKLGTADDVLSEGNLSYEAAVKAARVTVEQARLRVRLEAAGPPVTVKSAVETYTAMRDARDTVRKGRPSRSDASSRLTLHVLSKPKLAEKALCDLRDHHLKTWLSCLDADLKLATKRRLINDFKAALNLAFIPNRAVLPTDFDKTVKFGLALDEAVSDDAIQEVRESQILKDEQIRRVIEVAQALDQEGDFARLVIVLAATGTRFSQAKRILVGDVQIQHSRLLVPNSWKGKKYGIVRVPVPVGRDVLEALTPAIEGRSPSAPLLERWHHEQTGVAEWKRTARVPWKTASEMTRMWNKVLKAAGLQDVVVYSLRHSSIVRGIRAGLPIRLVAASHDTSVQMIERHYSRWITDGLEELTARAVVPLVG</sequence>
<dbReference type="InterPro" id="IPR011010">
    <property type="entry name" value="DNA_brk_join_enz"/>
</dbReference>
<dbReference type="GO" id="GO:0015074">
    <property type="term" value="P:DNA integration"/>
    <property type="evidence" value="ECO:0007669"/>
    <property type="project" value="InterPro"/>
</dbReference>
<dbReference type="InterPro" id="IPR002104">
    <property type="entry name" value="Integrase_catalytic"/>
</dbReference>